<dbReference type="GO" id="GO:0004672">
    <property type="term" value="F:protein kinase activity"/>
    <property type="evidence" value="ECO:0000318"/>
    <property type="project" value="GO_Central"/>
</dbReference>
<dbReference type="PRINTS" id="PR00019">
    <property type="entry name" value="LEURICHRPT"/>
</dbReference>
<accession>D8SK81</accession>
<organism evidence="10">
    <name type="scientific">Selaginella moellendorffii</name>
    <name type="common">Spikemoss</name>
    <dbReference type="NCBI Taxonomy" id="88036"/>
    <lineage>
        <taxon>Eukaryota</taxon>
        <taxon>Viridiplantae</taxon>
        <taxon>Streptophyta</taxon>
        <taxon>Embryophyta</taxon>
        <taxon>Tracheophyta</taxon>
        <taxon>Lycopodiopsida</taxon>
        <taxon>Selaginellales</taxon>
        <taxon>Selaginellaceae</taxon>
        <taxon>Selaginella</taxon>
    </lineage>
</organism>
<proteinExistence type="inferred from homology"/>
<dbReference type="Gramene" id="EFJ15288">
    <property type="protein sequence ID" value="EFJ15288"/>
    <property type="gene ID" value="SELMODRAFT_30885"/>
</dbReference>
<dbReference type="HOGENOM" id="CLU_000288_18_22_1"/>
<dbReference type="GO" id="GO:0005886">
    <property type="term" value="C:plasma membrane"/>
    <property type="evidence" value="ECO:0007669"/>
    <property type="project" value="UniProtKB-SubCell"/>
</dbReference>
<evidence type="ECO:0000256" key="1">
    <source>
        <dbReference type="ARBA" id="ARBA00004236"/>
    </source>
</evidence>
<dbReference type="EMBL" id="GL377624">
    <property type="protein sequence ID" value="EFJ15288.1"/>
    <property type="molecule type" value="Genomic_DNA"/>
</dbReference>
<dbReference type="Pfam" id="PF00560">
    <property type="entry name" value="LRR_1"/>
    <property type="match status" value="10"/>
</dbReference>
<keyword evidence="4" id="KW-1003">Cell membrane</keyword>
<evidence type="ECO:0000256" key="7">
    <source>
        <dbReference type="ARBA" id="ARBA00022737"/>
    </source>
</evidence>
<keyword evidence="7" id="KW-0677">Repeat</keyword>
<dbReference type="STRING" id="88036.D8SK81"/>
<dbReference type="InterPro" id="IPR052941">
    <property type="entry name" value="StomDev_PlantInt_Reg"/>
</dbReference>
<evidence type="ECO:0000313" key="9">
    <source>
        <dbReference type="EMBL" id="EFJ15288.1"/>
    </source>
</evidence>
<evidence type="ECO:0008006" key="11">
    <source>
        <dbReference type="Google" id="ProtNLM"/>
    </source>
</evidence>
<evidence type="ECO:0000256" key="8">
    <source>
        <dbReference type="ARBA" id="ARBA00023136"/>
    </source>
</evidence>
<evidence type="ECO:0000256" key="6">
    <source>
        <dbReference type="ARBA" id="ARBA00022729"/>
    </source>
</evidence>
<protein>
    <recommendedName>
        <fullName evidence="11">Leucine-rich repeat-containing N-terminal plant-type domain-containing protein</fullName>
    </recommendedName>
</protein>
<evidence type="ECO:0000256" key="4">
    <source>
        <dbReference type="ARBA" id="ARBA00022475"/>
    </source>
</evidence>
<dbReference type="KEGG" id="smo:SELMODRAFT_30885"/>
<keyword evidence="8" id="KW-0472">Membrane</keyword>
<dbReference type="SUPFAM" id="SSF52058">
    <property type="entry name" value="L domain-like"/>
    <property type="match status" value="2"/>
</dbReference>
<dbReference type="FunFam" id="3.80.10.10:FF:000213">
    <property type="entry name" value="Tyrosine-sulfated glycopeptide receptor 1"/>
    <property type="match status" value="1"/>
</dbReference>
<comment type="subcellular location">
    <subcellularLocation>
        <location evidence="1">Cell membrane</location>
    </subcellularLocation>
    <subcellularLocation>
        <location evidence="2">Membrane</location>
        <topology evidence="2">Single-pass type I membrane protein</topology>
    </subcellularLocation>
</comment>
<dbReference type="InterPro" id="IPR003591">
    <property type="entry name" value="Leu-rich_rpt_typical-subtyp"/>
</dbReference>
<evidence type="ECO:0000256" key="5">
    <source>
        <dbReference type="ARBA" id="ARBA00022614"/>
    </source>
</evidence>
<dbReference type="Gene3D" id="3.80.10.10">
    <property type="entry name" value="Ribonuclease Inhibitor"/>
    <property type="match status" value="4"/>
</dbReference>
<feature type="non-terminal residue" evidence="9">
    <location>
        <position position="483"/>
    </location>
</feature>
<sequence length="483" mass="53849">LLSSWSKENSMHVCYNWTGVKCDSTGHVIKVDLSSQDLFGTISPDIGQLTYLKVLNVSFNKHLSGVIPASIGQILGLEKLYLGQTNLTGKIPGSFGQLHELKEYDISGVSIGTFPTPLLQLHKLRMLSLYDCNITDILPSFSNMTNLIHLDLYGNKLFGSILSSLDNQKMLKYLDLSFNQLTGYIPFSLGNLSSLTDLYLSNNHFSGGITSSLGNCSHMEVLRLATNILQGEIPDIFGTMPNLVKFLIDNNKFSGNFLKSLENCNKLEWFVTGNNSFTGNFPSVNSTHMEVFCVRDNRLTGPVPYWSFAPKLRVLDLGGNKFSGDIPGWIWNCPLLQVIDLYNNEFEGLLPNNFDNLLAFTHPISSSNESISSYELVLHIKRGNYCYKYLLQDITLLDLSGNKLKGNIPQNIGKLKGLKYLRLSNNLLNGSIPNDIGSIFDLEELDLSYNFFKGNIPRSFELLTKLAIFNVSFNNLSGQIPTS</sequence>
<keyword evidence="10" id="KW-1185">Reference proteome</keyword>
<dbReference type="AlphaFoldDB" id="D8SK81"/>
<gene>
    <name evidence="9" type="ORF">SELMODRAFT_30885</name>
</gene>
<dbReference type="InParanoid" id="D8SK81"/>
<comment type="similarity">
    <text evidence="3">Belongs to the RLP family.</text>
</comment>
<dbReference type="Proteomes" id="UP000001514">
    <property type="component" value="Unassembled WGS sequence"/>
</dbReference>
<feature type="non-terminal residue" evidence="9">
    <location>
        <position position="1"/>
    </location>
</feature>
<dbReference type="FunFam" id="3.80.10.10:FF:000400">
    <property type="entry name" value="Nuclear pore complex protein NUP107"/>
    <property type="match status" value="1"/>
</dbReference>
<dbReference type="InterPro" id="IPR032675">
    <property type="entry name" value="LRR_dom_sf"/>
</dbReference>
<dbReference type="PANTHER" id="PTHR48004:SF58">
    <property type="entry name" value="OS01G0162200 PROTEIN"/>
    <property type="match status" value="1"/>
</dbReference>
<evidence type="ECO:0000256" key="2">
    <source>
        <dbReference type="ARBA" id="ARBA00004479"/>
    </source>
</evidence>
<dbReference type="SMART" id="SM00369">
    <property type="entry name" value="LRR_TYP"/>
    <property type="match status" value="4"/>
</dbReference>
<keyword evidence="6" id="KW-0732">Signal</keyword>
<evidence type="ECO:0000313" key="10">
    <source>
        <dbReference type="Proteomes" id="UP000001514"/>
    </source>
</evidence>
<keyword evidence="5" id="KW-0433">Leucine-rich repeat</keyword>
<dbReference type="InterPro" id="IPR001611">
    <property type="entry name" value="Leu-rich_rpt"/>
</dbReference>
<name>D8SK81_SELML</name>
<evidence type="ECO:0000256" key="3">
    <source>
        <dbReference type="ARBA" id="ARBA00009592"/>
    </source>
</evidence>
<reference evidence="9 10" key="1">
    <citation type="journal article" date="2011" name="Science">
        <title>The Selaginella genome identifies genetic changes associated with the evolution of vascular plants.</title>
        <authorList>
            <person name="Banks J.A."/>
            <person name="Nishiyama T."/>
            <person name="Hasebe M."/>
            <person name="Bowman J.L."/>
            <person name="Gribskov M."/>
            <person name="dePamphilis C."/>
            <person name="Albert V.A."/>
            <person name="Aono N."/>
            <person name="Aoyama T."/>
            <person name="Ambrose B.A."/>
            <person name="Ashton N.W."/>
            <person name="Axtell M.J."/>
            <person name="Barker E."/>
            <person name="Barker M.S."/>
            <person name="Bennetzen J.L."/>
            <person name="Bonawitz N.D."/>
            <person name="Chapple C."/>
            <person name="Cheng C."/>
            <person name="Correa L.G."/>
            <person name="Dacre M."/>
            <person name="DeBarry J."/>
            <person name="Dreyer I."/>
            <person name="Elias M."/>
            <person name="Engstrom E.M."/>
            <person name="Estelle M."/>
            <person name="Feng L."/>
            <person name="Finet C."/>
            <person name="Floyd S.K."/>
            <person name="Frommer W.B."/>
            <person name="Fujita T."/>
            <person name="Gramzow L."/>
            <person name="Gutensohn M."/>
            <person name="Harholt J."/>
            <person name="Hattori M."/>
            <person name="Heyl A."/>
            <person name="Hirai T."/>
            <person name="Hiwatashi Y."/>
            <person name="Ishikawa M."/>
            <person name="Iwata M."/>
            <person name="Karol K.G."/>
            <person name="Koehler B."/>
            <person name="Kolukisaoglu U."/>
            <person name="Kubo M."/>
            <person name="Kurata T."/>
            <person name="Lalonde S."/>
            <person name="Li K."/>
            <person name="Li Y."/>
            <person name="Litt A."/>
            <person name="Lyons E."/>
            <person name="Manning G."/>
            <person name="Maruyama T."/>
            <person name="Michael T.P."/>
            <person name="Mikami K."/>
            <person name="Miyazaki S."/>
            <person name="Morinaga S."/>
            <person name="Murata T."/>
            <person name="Mueller-Roeber B."/>
            <person name="Nelson D.R."/>
            <person name="Obara M."/>
            <person name="Oguri Y."/>
            <person name="Olmstead R.G."/>
            <person name="Onodera N."/>
            <person name="Petersen B.L."/>
            <person name="Pils B."/>
            <person name="Prigge M."/>
            <person name="Rensing S.A."/>
            <person name="Riano-Pachon D.M."/>
            <person name="Roberts A.W."/>
            <person name="Sato Y."/>
            <person name="Scheller H.V."/>
            <person name="Schulz B."/>
            <person name="Schulz C."/>
            <person name="Shakirov E.V."/>
            <person name="Shibagaki N."/>
            <person name="Shinohara N."/>
            <person name="Shippen D.E."/>
            <person name="Soerensen I."/>
            <person name="Sotooka R."/>
            <person name="Sugimoto N."/>
            <person name="Sugita M."/>
            <person name="Sumikawa N."/>
            <person name="Tanurdzic M."/>
            <person name="Theissen G."/>
            <person name="Ulvskov P."/>
            <person name="Wakazuki S."/>
            <person name="Weng J.K."/>
            <person name="Willats W.W."/>
            <person name="Wipf D."/>
            <person name="Wolf P.G."/>
            <person name="Yang L."/>
            <person name="Zimmer A.D."/>
            <person name="Zhu Q."/>
            <person name="Mitros T."/>
            <person name="Hellsten U."/>
            <person name="Loque D."/>
            <person name="Otillar R."/>
            <person name="Salamov A."/>
            <person name="Schmutz J."/>
            <person name="Shapiro H."/>
            <person name="Lindquist E."/>
            <person name="Lucas S."/>
            <person name="Rokhsar D."/>
            <person name="Grigoriev I.V."/>
        </authorList>
    </citation>
    <scope>NUCLEOTIDE SEQUENCE [LARGE SCALE GENOMIC DNA]</scope>
</reference>
<dbReference type="PANTHER" id="PTHR48004">
    <property type="entry name" value="OS01G0149700 PROTEIN"/>
    <property type="match status" value="1"/>
</dbReference>